<dbReference type="STRING" id="4999.A0A1Y1U9U0"/>
<dbReference type="OrthoDB" id="1058301at2759"/>
<dbReference type="AlphaFoldDB" id="A0A1Y1U9U0"/>
<protein>
    <submittedName>
        <fullName evidence="3">PLC-like phosphodiesterase</fullName>
    </submittedName>
</protein>
<dbReference type="PANTHER" id="PTHR46320">
    <property type="entry name" value="GLYCEROPHOSPHODIESTER PHOSPHODIESTERASE 1"/>
    <property type="match status" value="1"/>
</dbReference>
<dbReference type="Proteomes" id="UP000193218">
    <property type="component" value="Unassembled WGS sequence"/>
</dbReference>
<dbReference type="PROSITE" id="PS51704">
    <property type="entry name" value="GP_PDE"/>
    <property type="match status" value="1"/>
</dbReference>
<dbReference type="Pfam" id="PF03009">
    <property type="entry name" value="GDPD"/>
    <property type="match status" value="1"/>
</dbReference>
<feature type="region of interest" description="Disordered" evidence="1">
    <location>
        <begin position="52"/>
        <end position="81"/>
    </location>
</feature>
<feature type="domain" description="GP-PDE" evidence="2">
    <location>
        <begin position="104"/>
        <end position="162"/>
    </location>
</feature>
<dbReference type="PANTHER" id="PTHR46320:SF1">
    <property type="entry name" value="GLYCEROPHOSPHODIESTER PHOSPHODIESTERASE 1"/>
    <property type="match status" value="1"/>
</dbReference>
<dbReference type="Gene3D" id="3.20.20.190">
    <property type="entry name" value="Phosphatidylinositol (PI) phosphodiesterase"/>
    <property type="match status" value="1"/>
</dbReference>
<dbReference type="InterPro" id="IPR030395">
    <property type="entry name" value="GP_PDE_dom"/>
</dbReference>
<dbReference type="SUPFAM" id="SSF51695">
    <property type="entry name" value="PLC-like phosphodiesterases"/>
    <property type="match status" value="1"/>
</dbReference>
<dbReference type="GO" id="GO:0070291">
    <property type="term" value="P:N-acylethanolamine metabolic process"/>
    <property type="evidence" value="ECO:0007669"/>
    <property type="project" value="TreeGrafter"/>
</dbReference>
<proteinExistence type="predicted"/>
<dbReference type="GO" id="GO:0006644">
    <property type="term" value="P:phospholipid metabolic process"/>
    <property type="evidence" value="ECO:0007669"/>
    <property type="project" value="TreeGrafter"/>
</dbReference>
<evidence type="ECO:0000259" key="2">
    <source>
        <dbReference type="PROSITE" id="PS51704"/>
    </source>
</evidence>
<dbReference type="InParanoid" id="A0A1Y1U9U0"/>
<dbReference type="EMBL" id="NBSH01000013">
    <property type="protein sequence ID" value="ORX34800.1"/>
    <property type="molecule type" value="Genomic_DNA"/>
</dbReference>
<dbReference type="GeneID" id="33553811"/>
<evidence type="ECO:0000313" key="3">
    <source>
        <dbReference type="EMBL" id="ORX34800.1"/>
    </source>
</evidence>
<dbReference type="InterPro" id="IPR017946">
    <property type="entry name" value="PLC-like_Pdiesterase_TIM-brl"/>
</dbReference>
<evidence type="ECO:0000256" key="1">
    <source>
        <dbReference type="SAM" id="MobiDB-lite"/>
    </source>
</evidence>
<evidence type="ECO:0000313" key="4">
    <source>
        <dbReference type="Proteomes" id="UP000193218"/>
    </source>
</evidence>
<reference evidence="3 4" key="1">
    <citation type="submission" date="2017-03" db="EMBL/GenBank/DDBJ databases">
        <title>Widespread Adenine N6-methylation of Active Genes in Fungi.</title>
        <authorList>
            <consortium name="DOE Joint Genome Institute"/>
            <person name="Mondo S.J."/>
            <person name="Dannebaum R.O."/>
            <person name="Kuo R.C."/>
            <person name="Louie K.B."/>
            <person name="Bewick A.J."/>
            <person name="Labutti K."/>
            <person name="Haridas S."/>
            <person name="Kuo A."/>
            <person name="Salamov A."/>
            <person name="Ahrendt S.R."/>
            <person name="Lau R."/>
            <person name="Bowen B.P."/>
            <person name="Lipzen A."/>
            <person name="Sullivan W."/>
            <person name="Andreopoulos W.B."/>
            <person name="Clum A."/>
            <person name="Lindquist E."/>
            <person name="Daum C."/>
            <person name="Northen T.R."/>
            <person name="Ramamoorthy G."/>
            <person name="Schmitz R.J."/>
            <person name="Gryganskyi A."/>
            <person name="Culley D."/>
            <person name="Magnuson J."/>
            <person name="James T.Y."/>
            <person name="O'Malley M.A."/>
            <person name="Stajich J.E."/>
            <person name="Spatafora J.W."/>
            <person name="Visel A."/>
            <person name="Grigoriev I.V."/>
        </authorList>
    </citation>
    <scope>NUCLEOTIDE SEQUENCE [LARGE SCALE GENOMIC DNA]</scope>
    <source>
        <strain evidence="3 4">NRRL Y-17943</strain>
    </source>
</reference>
<dbReference type="GO" id="GO:0006580">
    <property type="term" value="P:ethanolamine metabolic process"/>
    <property type="evidence" value="ECO:0007669"/>
    <property type="project" value="TreeGrafter"/>
</dbReference>
<gene>
    <name evidence="3" type="ORF">BD324DRAFT_134822</name>
</gene>
<keyword evidence="4" id="KW-1185">Reference proteome</keyword>
<dbReference type="GO" id="GO:0008889">
    <property type="term" value="F:glycerophosphodiester phosphodiesterase activity"/>
    <property type="evidence" value="ECO:0007669"/>
    <property type="project" value="TreeGrafter"/>
</dbReference>
<sequence>MQVRIIEPTSDCTSEPYKAVQFVTSVPICSFQTITMAICTALRVPEPAVKGVRGSRHSDDMDLKAASAQTSTRKRPEVYPNTDRPNVAQIRQYFKTAHEDDDTIFVSAHRGFTERGVVENTFPAILKAAGMGAMSVEIDIRLTADGVPVCLHDDGLGRVTNIGEVHGRKDIYDPLTGQGYNPLASSIPWHGAAEHLRLKDHLGDLTSVPIMTLESMVRDIIDSGIQVMVLLDIKLKDVMEPAYEVIRRFVDRNGQSALAWCIFKPDITFCPTPQSLREEQWLGRAAARGDVITWIPVFDIASPVPAGLQMLDLVKLWAAEPNTLALELGLRHKGGPLQEVVDWAIEGGTDLRLGFYGAFGDEWLEKDPRCPESSAPLVVWEDHPPTSFDGILQSKGISGGDRRGDLELFWGLGFSWIISDHVKQSAKLVVEQSRLGDRIAL</sequence>
<comment type="caution">
    <text evidence="3">The sequence shown here is derived from an EMBL/GenBank/DDBJ whole genome shotgun (WGS) entry which is preliminary data.</text>
</comment>
<dbReference type="GO" id="GO:0005886">
    <property type="term" value="C:plasma membrane"/>
    <property type="evidence" value="ECO:0007669"/>
    <property type="project" value="TreeGrafter"/>
</dbReference>
<organism evidence="3 4">
    <name type="scientific">Kockovaella imperatae</name>
    <dbReference type="NCBI Taxonomy" id="4999"/>
    <lineage>
        <taxon>Eukaryota</taxon>
        <taxon>Fungi</taxon>
        <taxon>Dikarya</taxon>
        <taxon>Basidiomycota</taxon>
        <taxon>Agaricomycotina</taxon>
        <taxon>Tremellomycetes</taxon>
        <taxon>Tremellales</taxon>
        <taxon>Cuniculitremaceae</taxon>
        <taxon>Kockovaella</taxon>
    </lineage>
</organism>
<dbReference type="RefSeq" id="XP_021869042.1">
    <property type="nucleotide sequence ID" value="XM_022012003.1"/>
</dbReference>
<accession>A0A1Y1U9U0</accession>
<name>A0A1Y1U9U0_9TREE</name>